<dbReference type="Proteomes" id="UP000007435">
    <property type="component" value="Chromosome"/>
</dbReference>
<dbReference type="AlphaFoldDB" id="E4RTX7"/>
<name>E4RTX7_LEAB4</name>
<dbReference type="PANTHER" id="PTHR40940">
    <property type="entry name" value="PROTEIN BATD-RELATED"/>
    <property type="match status" value="1"/>
</dbReference>
<reference evidence="3 4" key="2">
    <citation type="journal article" date="2011" name="Stand. Genomic Sci.">
        <title>Complete genome sequence of Leadbetterella byssophila type strain (4M15).</title>
        <authorList>
            <person name="Abt B."/>
            <person name="Teshima H."/>
            <person name="Lucas S."/>
            <person name="Lapidus A."/>
            <person name="Del Rio T.G."/>
            <person name="Nolan M."/>
            <person name="Tice H."/>
            <person name="Cheng J.F."/>
            <person name="Pitluck S."/>
            <person name="Liolios K."/>
            <person name="Pagani I."/>
            <person name="Ivanova N."/>
            <person name="Mavromatis K."/>
            <person name="Pati A."/>
            <person name="Tapia R."/>
            <person name="Han C."/>
            <person name="Goodwin L."/>
            <person name="Chen A."/>
            <person name="Palaniappan K."/>
            <person name="Land M."/>
            <person name="Hauser L."/>
            <person name="Chang Y.J."/>
            <person name="Jeffries C.D."/>
            <person name="Rohde M."/>
            <person name="Goker M."/>
            <person name="Tindall B.J."/>
            <person name="Detter J.C."/>
            <person name="Woyke T."/>
            <person name="Bristow J."/>
            <person name="Eisen J.A."/>
            <person name="Markowitz V."/>
            <person name="Hugenholtz P."/>
            <person name="Klenk H.P."/>
            <person name="Kyrpides N.C."/>
        </authorList>
    </citation>
    <scope>NUCLEOTIDE SEQUENCE [LARGE SCALE GENOMIC DNA]</scope>
    <source>
        <strain evidence="4">DSM 17132 / JCM 16389 / KACC 11308 / NBRC 106382 / 4M15</strain>
    </source>
</reference>
<feature type="signal peptide" evidence="2">
    <location>
        <begin position="1"/>
        <end position="17"/>
    </location>
</feature>
<keyword evidence="2" id="KW-0732">Signal</keyword>
<dbReference type="OrthoDB" id="2079210at2"/>
<dbReference type="InterPro" id="IPR025738">
    <property type="entry name" value="BatD"/>
</dbReference>
<keyword evidence="1" id="KW-1133">Transmembrane helix</keyword>
<reference key="1">
    <citation type="submission" date="2010-11" db="EMBL/GenBank/DDBJ databases">
        <title>The complete genome of Leadbetterella byssophila DSM 17132.</title>
        <authorList>
            <consortium name="US DOE Joint Genome Institute (JGI-PGF)"/>
            <person name="Lucas S."/>
            <person name="Copeland A."/>
            <person name="Lapidus A."/>
            <person name="Glavina del Rio T."/>
            <person name="Dalin E."/>
            <person name="Tice H."/>
            <person name="Bruce D."/>
            <person name="Goodwin L."/>
            <person name="Pitluck S."/>
            <person name="Kyrpides N."/>
            <person name="Mavromatis K."/>
            <person name="Ivanova N."/>
            <person name="Teshima H."/>
            <person name="Brettin T."/>
            <person name="Detter J.C."/>
            <person name="Han C."/>
            <person name="Tapia R."/>
            <person name="Land M."/>
            <person name="Hauser L."/>
            <person name="Markowitz V."/>
            <person name="Cheng J.-F."/>
            <person name="Hugenholtz P."/>
            <person name="Woyke T."/>
            <person name="Wu D."/>
            <person name="Tindall B."/>
            <person name="Pomrenke H.G."/>
            <person name="Brambilla E."/>
            <person name="Klenk H.-P."/>
            <person name="Eisen J.A."/>
        </authorList>
    </citation>
    <scope>NUCLEOTIDE SEQUENCE [LARGE SCALE GENOMIC DNA]</scope>
    <source>
        <strain>DSM 17132</strain>
    </source>
</reference>
<keyword evidence="1" id="KW-0812">Transmembrane</keyword>
<evidence type="ECO:0000256" key="2">
    <source>
        <dbReference type="SAM" id="SignalP"/>
    </source>
</evidence>
<dbReference type="STRING" id="649349.Lbys_3023"/>
<evidence type="ECO:0000313" key="4">
    <source>
        <dbReference type="Proteomes" id="UP000007435"/>
    </source>
</evidence>
<proteinExistence type="predicted"/>
<keyword evidence="1" id="KW-0472">Membrane</keyword>
<gene>
    <name evidence="3" type="ordered locus">Lbys_3023</name>
</gene>
<feature type="chain" id="PRO_5003185794" description="Aerotolerance-related exported protein" evidence="2">
    <location>
        <begin position="18"/>
        <end position="440"/>
    </location>
</feature>
<dbReference type="HOGENOM" id="CLU_568427_0_0_10"/>
<protein>
    <recommendedName>
        <fullName evidence="5">Aerotolerance-related exported protein</fullName>
    </recommendedName>
</protein>
<evidence type="ECO:0000256" key="1">
    <source>
        <dbReference type="SAM" id="Phobius"/>
    </source>
</evidence>
<feature type="transmembrane region" description="Helical" evidence="1">
    <location>
        <begin position="417"/>
        <end position="437"/>
    </location>
</feature>
<sequence length="440" mass="50086">MSWRIFIFLLLSVPAFAQIPSPKIQIGPERITLQDALVITLTIYGSDYKIDDFPELAGFERGKRILTHGEAIVDGKKVQVHTLLKHYTPIEVGEFYIPSFEIEVNDIPVKSEPVKILVQEDAETEFEDLGIEVDEADFVVESSKSSVFVGEGVKIRLSFYVSSKNTVNWQFPDDIGDQVERLAKLLKPDNCLESRNIIRSIPEREKVIKGKKYLIYDLFEAVYYPLNTISLNIPPLSLKMKKEESGIATLKSKSRIVKVKELPPHPLRDKVPVGVFRLKESLEGLSHKQTGETFNYTLTVEGQGNMDVINFSKNISDKNLDFYESGVRKDQEGGKLAGSKTFQYKVLPKVAGEYDFGTYYTLITFNVQTEKYDTLSALRHIQVDGNTIVSKNNLIKDIYSGIESLSTDENAINLRSFLRFFANFILVFMVMVLIYIYKRK</sequence>
<dbReference type="PANTHER" id="PTHR40940:SF2">
    <property type="entry name" value="BATD"/>
    <property type="match status" value="1"/>
</dbReference>
<dbReference type="eggNOG" id="COG0457">
    <property type="taxonomic scope" value="Bacteria"/>
</dbReference>
<organism evidence="3 4">
    <name type="scientific">Leadbetterella byssophila (strain DSM 17132 / JCM 16389 / KACC 11308 / NBRC 106382 / 4M15)</name>
    <dbReference type="NCBI Taxonomy" id="649349"/>
    <lineage>
        <taxon>Bacteria</taxon>
        <taxon>Pseudomonadati</taxon>
        <taxon>Bacteroidota</taxon>
        <taxon>Cytophagia</taxon>
        <taxon>Cytophagales</taxon>
        <taxon>Leadbetterellaceae</taxon>
        <taxon>Leadbetterella</taxon>
    </lineage>
</organism>
<evidence type="ECO:0008006" key="5">
    <source>
        <dbReference type="Google" id="ProtNLM"/>
    </source>
</evidence>
<dbReference type="EMBL" id="CP002305">
    <property type="protein sequence ID" value="ADQ18685.1"/>
    <property type="molecule type" value="Genomic_DNA"/>
</dbReference>
<accession>E4RTX7</accession>
<dbReference type="RefSeq" id="WP_013409717.1">
    <property type="nucleotide sequence ID" value="NC_014655.1"/>
</dbReference>
<keyword evidence="4" id="KW-1185">Reference proteome</keyword>
<evidence type="ECO:0000313" key="3">
    <source>
        <dbReference type="EMBL" id="ADQ18685.1"/>
    </source>
</evidence>
<dbReference type="KEGG" id="lby:Lbys_3023"/>